<proteinExistence type="predicted"/>
<dbReference type="GO" id="GO:0016740">
    <property type="term" value="F:transferase activity"/>
    <property type="evidence" value="ECO:0007669"/>
    <property type="project" value="UniProtKB-KW"/>
</dbReference>
<dbReference type="AlphaFoldDB" id="A0A239BVQ5"/>
<dbReference type="RefSeq" id="WP_089275006.1">
    <property type="nucleotide sequence ID" value="NZ_FZOC01000006.1"/>
</dbReference>
<organism evidence="1 2">
    <name type="scientific">Humidesulfovibrio mexicanus</name>
    <dbReference type="NCBI Taxonomy" id="147047"/>
    <lineage>
        <taxon>Bacteria</taxon>
        <taxon>Pseudomonadati</taxon>
        <taxon>Thermodesulfobacteriota</taxon>
        <taxon>Desulfovibrionia</taxon>
        <taxon>Desulfovibrionales</taxon>
        <taxon>Desulfovibrionaceae</taxon>
        <taxon>Humidesulfovibrio</taxon>
    </lineage>
</organism>
<gene>
    <name evidence="1" type="ORF">SAMN04488503_2806</name>
</gene>
<reference evidence="1 2" key="1">
    <citation type="submission" date="2017-06" db="EMBL/GenBank/DDBJ databases">
        <authorList>
            <person name="Kim H.J."/>
            <person name="Triplett B.A."/>
        </authorList>
    </citation>
    <scope>NUCLEOTIDE SEQUENCE [LARGE SCALE GENOMIC DNA]</scope>
    <source>
        <strain evidence="1 2">DSM 13116</strain>
    </source>
</reference>
<dbReference type="EMBL" id="FZOC01000006">
    <property type="protein sequence ID" value="SNS11521.1"/>
    <property type="molecule type" value="Genomic_DNA"/>
</dbReference>
<evidence type="ECO:0000313" key="2">
    <source>
        <dbReference type="Proteomes" id="UP000198324"/>
    </source>
</evidence>
<dbReference type="NCBIfam" id="TIGR03573">
    <property type="entry name" value="WbuX"/>
    <property type="match status" value="1"/>
</dbReference>
<name>A0A239BVQ5_9BACT</name>
<dbReference type="OrthoDB" id="5366152at2"/>
<accession>A0A239BVQ5</accession>
<dbReference type="Proteomes" id="UP000198324">
    <property type="component" value="Unassembled WGS sequence"/>
</dbReference>
<sequence>MRYCTRCVQPDTRPGIVFDEEGVCPACRFAQEDPHVDWTARRAELEEICAFARRHNVSGYDCIVGVSGGKDSTRQAVFIKEEMGLNPLLVCCSYPPEQLAERGARNLSNLVSLGFDCLTVQPAPGTWKTLMREGFRRFGNWAKSTEMALYTSAPKAAIAYQIPVIFLGENPAITAGALEVGSTTGDASRMKHCHTLKGGPQALTPEGMGEEELFWYQYCSDDDMELGRLKVVYMGYYIEGFTKRENAAFSMARGLEIRTDPPEDIGDITGHEALDEDFVVVNQMFKHLKFGFGKVTEQVSEEIRLGRMTRAEGIELVRKYDGTCAPRFIAAFCRYLEISEAEFWEVAERFRNKDIWRKGPDGAWELAASFGEGA</sequence>
<dbReference type="InterPro" id="IPR020022">
    <property type="entry name" value="N-acetyl_sugar_amidoTrfase"/>
</dbReference>
<keyword evidence="2" id="KW-1185">Reference proteome</keyword>
<protein>
    <submittedName>
        <fullName evidence="1">N-acetyl sugar amidotransferase</fullName>
    </submittedName>
</protein>
<keyword evidence="1" id="KW-0808">Transferase</keyword>
<dbReference type="SUPFAM" id="SSF52402">
    <property type="entry name" value="Adenine nucleotide alpha hydrolases-like"/>
    <property type="match status" value="1"/>
</dbReference>
<evidence type="ECO:0000313" key="1">
    <source>
        <dbReference type="EMBL" id="SNS11521.1"/>
    </source>
</evidence>